<comment type="caution">
    <text evidence="1">The sequence shown here is derived from an EMBL/GenBank/DDBJ whole genome shotgun (WGS) entry which is preliminary data.</text>
</comment>
<dbReference type="EMBL" id="QGKY02001925">
    <property type="protein sequence ID" value="KAF2546224.1"/>
    <property type="molecule type" value="Genomic_DNA"/>
</dbReference>
<accession>A0A8S9GMV3</accession>
<organism evidence="1">
    <name type="scientific">Brassica cretica</name>
    <name type="common">Mustard</name>
    <dbReference type="NCBI Taxonomy" id="69181"/>
    <lineage>
        <taxon>Eukaryota</taxon>
        <taxon>Viridiplantae</taxon>
        <taxon>Streptophyta</taxon>
        <taxon>Embryophyta</taxon>
        <taxon>Tracheophyta</taxon>
        <taxon>Spermatophyta</taxon>
        <taxon>Magnoliopsida</taxon>
        <taxon>eudicotyledons</taxon>
        <taxon>Gunneridae</taxon>
        <taxon>Pentapetalae</taxon>
        <taxon>rosids</taxon>
        <taxon>malvids</taxon>
        <taxon>Brassicales</taxon>
        <taxon>Brassicaceae</taxon>
        <taxon>Brassiceae</taxon>
        <taxon>Brassica</taxon>
    </lineage>
</organism>
<dbReference type="AlphaFoldDB" id="A0A8S9GMV3"/>
<evidence type="ECO:0000313" key="1">
    <source>
        <dbReference type="EMBL" id="KAF2546224.1"/>
    </source>
</evidence>
<reference evidence="1" key="1">
    <citation type="submission" date="2019-12" db="EMBL/GenBank/DDBJ databases">
        <title>Genome sequencing and annotation of Brassica cretica.</title>
        <authorList>
            <person name="Studholme D.J."/>
            <person name="Sarris P.F."/>
        </authorList>
    </citation>
    <scope>NUCLEOTIDE SEQUENCE</scope>
    <source>
        <strain evidence="1">PFS-102/07</strain>
        <tissue evidence="1">Leaf</tissue>
    </source>
</reference>
<protein>
    <submittedName>
        <fullName evidence="1">Uncharacterized protein</fullName>
    </submittedName>
</protein>
<proteinExistence type="predicted"/>
<gene>
    <name evidence="1" type="ORF">F2Q70_00022979</name>
</gene>
<sequence length="74" mass="7500">MSTGVDVVGEVVAGGARLSEVDGPLGEVVVGGARRSKVDGPVDEVVTGGVAKWMGHSTKSLPLDSMLPIVADRK</sequence>
<name>A0A8S9GMV3_BRACR</name>